<proteinExistence type="predicted"/>
<dbReference type="GeneID" id="91392447"/>
<sequence>MPLTRWALVVLTTVLSLVLTAAGAAAGPRGGPLDGFTITHLPETVGPQASPSDFSYEWEDVVFTTRAWEQAKEGGGFQVVLQVLVMRGEGLTDLASVRSFLAHYHERDPDSWDLADFDRDDTSGLYGAAEAFWVPEKGVAVEVRDTSGLLGTDEMLAVARGITPGENPA</sequence>
<dbReference type="AlphaFoldDB" id="A0A7K2IMH9"/>
<protein>
    <submittedName>
        <fullName evidence="3">Uncharacterized protein</fullName>
    </submittedName>
</protein>
<reference evidence="3 4" key="1">
    <citation type="journal article" date="2019" name="Nat. Commun.">
        <title>The antimicrobial potential of Streptomyces from insect microbiomes.</title>
        <authorList>
            <person name="Chevrette M.G."/>
            <person name="Carlson C.M."/>
            <person name="Ortega H.E."/>
            <person name="Thomas C."/>
            <person name="Ananiev G.E."/>
            <person name="Barns K.J."/>
            <person name="Book A.J."/>
            <person name="Cagnazzo J."/>
            <person name="Carlos C."/>
            <person name="Flanigan W."/>
            <person name="Grubbs K.J."/>
            <person name="Horn H.A."/>
            <person name="Hoffmann F.M."/>
            <person name="Klassen J.L."/>
            <person name="Knack J.J."/>
            <person name="Lewin G.R."/>
            <person name="McDonald B.R."/>
            <person name="Muller L."/>
            <person name="Melo W.G.P."/>
            <person name="Pinto-Tomas A.A."/>
            <person name="Schmitz A."/>
            <person name="Wendt-Pienkowski E."/>
            <person name="Wildman S."/>
            <person name="Zhao M."/>
            <person name="Zhang F."/>
            <person name="Bugni T.S."/>
            <person name="Andes D.R."/>
            <person name="Pupo M.T."/>
            <person name="Currie C.R."/>
        </authorList>
    </citation>
    <scope>NUCLEOTIDE SEQUENCE [LARGE SCALE GENOMIC DNA]</scope>
    <source>
        <strain evidence="3 4">SID5840</strain>
    </source>
</reference>
<evidence type="ECO:0000313" key="5">
    <source>
        <dbReference type="Proteomes" id="UP001585053"/>
    </source>
</evidence>
<dbReference type="Proteomes" id="UP000467124">
    <property type="component" value="Unassembled WGS sequence"/>
</dbReference>
<feature type="signal peptide" evidence="1">
    <location>
        <begin position="1"/>
        <end position="21"/>
    </location>
</feature>
<evidence type="ECO:0000313" key="4">
    <source>
        <dbReference type="Proteomes" id="UP000467124"/>
    </source>
</evidence>
<evidence type="ECO:0000313" key="3">
    <source>
        <dbReference type="EMBL" id="MYR31159.1"/>
    </source>
</evidence>
<evidence type="ECO:0000313" key="2">
    <source>
        <dbReference type="EMBL" id="MFB8770733.1"/>
    </source>
</evidence>
<accession>A0A7K2IMH9</accession>
<dbReference type="EMBL" id="WWHY01000001">
    <property type="protein sequence ID" value="MYR31159.1"/>
    <property type="molecule type" value="Genomic_DNA"/>
</dbReference>
<keyword evidence="5" id="KW-1185">Reference proteome</keyword>
<dbReference type="EMBL" id="JAYMRS010000013">
    <property type="protein sequence ID" value="MFB8770733.1"/>
    <property type="molecule type" value="Genomic_DNA"/>
</dbReference>
<dbReference type="OMA" id="DYHEREL"/>
<organism evidence="3 4">
    <name type="scientific">Nocardiopsis alba</name>
    <dbReference type="NCBI Taxonomy" id="53437"/>
    <lineage>
        <taxon>Bacteria</taxon>
        <taxon>Bacillati</taxon>
        <taxon>Actinomycetota</taxon>
        <taxon>Actinomycetes</taxon>
        <taxon>Streptosporangiales</taxon>
        <taxon>Nocardiopsidaceae</taxon>
        <taxon>Nocardiopsis</taxon>
    </lineage>
</organism>
<comment type="caution">
    <text evidence="3">The sequence shown here is derived from an EMBL/GenBank/DDBJ whole genome shotgun (WGS) entry which is preliminary data.</text>
</comment>
<dbReference type="Proteomes" id="UP001585053">
    <property type="component" value="Unassembled WGS sequence"/>
</dbReference>
<dbReference type="RefSeq" id="WP_014908255.1">
    <property type="nucleotide sequence ID" value="NZ_BAZE01000007.1"/>
</dbReference>
<feature type="chain" id="PRO_5038450429" evidence="1">
    <location>
        <begin position="22"/>
        <end position="169"/>
    </location>
</feature>
<keyword evidence="1" id="KW-0732">Signal</keyword>
<gene>
    <name evidence="3" type="ORF">GTW20_02445</name>
    <name evidence="2" type="ORF">VSQ78_23775</name>
</gene>
<evidence type="ECO:0000256" key="1">
    <source>
        <dbReference type="SAM" id="SignalP"/>
    </source>
</evidence>
<reference evidence="2 5" key="2">
    <citation type="submission" date="2024-01" db="EMBL/GenBank/DDBJ databases">
        <title>Genome mining of biosynthetic gene clusters to explore secondary metabolites of Streptomyces sp.</title>
        <authorList>
            <person name="Baig A."/>
            <person name="Ajitkumar Shintre N."/>
            <person name="Kumar H."/>
            <person name="Anbarasu A."/>
            <person name="Ramaiah S."/>
        </authorList>
    </citation>
    <scope>NUCLEOTIDE SEQUENCE [LARGE SCALE GENOMIC DNA]</scope>
    <source>
        <strain evidence="2 5">A01</strain>
    </source>
</reference>
<name>A0A7K2IMH9_9ACTN</name>